<feature type="compositionally biased region" description="Low complexity" evidence="4">
    <location>
        <begin position="1465"/>
        <end position="1537"/>
    </location>
</feature>
<feature type="compositionally biased region" description="Polar residues" evidence="4">
    <location>
        <begin position="1596"/>
        <end position="1615"/>
    </location>
</feature>
<evidence type="ECO:0000256" key="4">
    <source>
        <dbReference type="SAM" id="MobiDB-lite"/>
    </source>
</evidence>
<dbReference type="GO" id="GO:0005882">
    <property type="term" value="C:intermediate filament"/>
    <property type="evidence" value="ECO:0007669"/>
    <property type="project" value="UniProtKB-KW"/>
</dbReference>
<protein>
    <submittedName>
        <fullName evidence="8">Uncharacterized protein LOC108891036</fullName>
    </submittedName>
</protein>
<evidence type="ECO:0000256" key="1">
    <source>
        <dbReference type="ARBA" id="ARBA00022754"/>
    </source>
</evidence>
<organism evidence="6 7">
    <name type="scientific">Lates calcarifer</name>
    <name type="common">Barramundi</name>
    <name type="synonym">Holocentrus calcarifer</name>
    <dbReference type="NCBI Taxonomy" id="8187"/>
    <lineage>
        <taxon>Eukaryota</taxon>
        <taxon>Metazoa</taxon>
        <taxon>Chordata</taxon>
        <taxon>Craniata</taxon>
        <taxon>Vertebrata</taxon>
        <taxon>Euteleostomi</taxon>
        <taxon>Actinopterygii</taxon>
        <taxon>Neopterygii</taxon>
        <taxon>Teleostei</taxon>
        <taxon>Neoteleostei</taxon>
        <taxon>Acanthomorphata</taxon>
        <taxon>Carangaria</taxon>
        <taxon>Carangaria incertae sedis</taxon>
        <taxon>Centropomidae</taxon>
        <taxon>Lates</taxon>
    </lineage>
</organism>
<dbReference type="Pfam" id="PF00038">
    <property type="entry name" value="Filament"/>
    <property type="match status" value="1"/>
</dbReference>
<dbReference type="OrthoDB" id="8960801at2759"/>
<evidence type="ECO:0000259" key="5">
    <source>
        <dbReference type="PROSITE" id="PS51842"/>
    </source>
</evidence>
<reference evidence="8" key="2">
    <citation type="submission" date="2025-04" db="UniProtKB">
        <authorList>
            <consortium name="RefSeq"/>
        </authorList>
    </citation>
    <scope>IDENTIFICATION</scope>
    <source>
        <tissue evidence="8">Brain</tissue>
    </source>
</reference>
<feature type="compositionally biased region" description="Basic and acidic residues" evidence="4">
    <location>
        <begin position="1675"/>
        <end position="1684"/>
    </location>
</feature>
<dbReference type="GO" id="GO:0005198">
    <property type="term" value="F:structural molecule activity"/>
    <property type="evidence" value="ECO:0007669"/>
    <property type="project" value="InterPro"/>
</dbReference>
<feature type="compositionally biased region" description="Polar residues" evidence="4">
    <location>
        <begin position="1098"/>
        <end position="1114"/>
    </location>
</feature>
<evidence type="ECO:0000313" key="8">
    <source>
        <dbReference type="RefSeq" id="XP_018543662.1"/>
    </source>
</evidence>
<dbReference type="PANTHER" id="PTHR23239:SF344">
    <property type="entry name" value="KERATIN, TYPE I CYTOSKELETAL 15-LIKE"/>
    <property type="match status" value="1"/>
</dbReference>
<reference evidence="6" key="3">
    <citation type="submission" date="2025-05" db="UniProtKB">
        <authorList>
            <consortium name="Ensembl"/>
        </authorList>
    </citation>
    <scope>IDENTIFICATION</scope>
</reference>
<feature type="region of interest" description="Disordered" evidence="4">
    <location>
        <begin position="1421"/>
        <end position="1701"/>
    </location>
</feature>
<evidence type="ECO:0000256" key="3">
    <source>
        <dbReference type="SAM" id="Coils"/>
    </source>
</evidence>
<feature type="region of interest" description="Disordered" evidence="4">
    <location>
        <begin position="1175"/>
        <end position="1249"/>
    </location>
</feature>
<evidence type="ECO:0000313" key="6">
    <source>
        <dbReference type="Ensembl" id="ENSLCAP00010046907.1"/>
    </source>
</evidence>
<feature type="compositionally biased region" description="Polar residues" evidence="4">
    <location>
        <begin position="1214"/>
        <end position="1239"/>
    </location>
</feature>
<keyword evidence="1" id="KW-0403">Intermediate filament</keyword>
<feature type="coiled-coil region" evidence="3">
    <location>
        <begin position="263"/>
        <end position="293"/>
    </location>
</feature>
<dbReference type="InterPro" id="IPR002957">
    <property type="entry name" value="Keratin_I"/>
</dbReference>
<sequence length="1726" mass="185475">MTPWQVLRAGRASQAALGYRVHHGPRVSVHYSTAAAAPDSSRSFCLSREKQTLQELNRRLASYLQQVQCLEAANQRLERQIQEELDRKCPRELRELDGYLRMTSLLQDQISECLSAQAQVRLQLLSAELTALDFKARCEKEREHRGHVEAELNDLRLLEEELKVQKVPELQSLLNDQTQHLKELQMQHQQDMQGFLVQVSGGVTVEMHRPELSDLIQQLDHLRQTSVMLLEKNQSETWLDNQVSMLSSPEMTFDPSEIVQTEVVELRRTAASLDEELKRLQALNILLENSGQEQTESFVLQLEVLQQKADGLCTDLDSVLQAAAQQAEDHQALLDTKNKLETEIQEYRRLLNGLSREGVSSLHFKSKPTITSFHASTSPAASRKFASDRVVSVQGGNLRKMDVQTVSRGNICTVRQTSVVSPFSETVTTNQSIRVYSKHPKNSPVISINTNLTDLLHNCKNLRTVAIPEKTGRESSHVDQISQSLDKGCVVKALKTEINSATTCITMLVPDIQSGVQTTPDTCTAKQTTEQASPQVDETETHIQTEITTTIPGAEIEIKRGPHFVTQTTTSDFSKQTAAETETNISAQMDHTEDYTQAKEPEPAQVMSFEEAPSEVSEEKALMDEKDIEKQEKKEDKERLGVGDALFVPRSDQNSALSNMSNTKQNKVKEDANTGFTITTSSSSSLVSNKNLESTEILKTTEIEINKEKTFTSKQTTEEASPQANKIETHIQTEITKTIPNVETEIEQGSQTVMSDHSKQTAAELKKETETNILTQMNHIDNYTQDKEPEPAQVMSSKFKTQSETDRDTDYVVLTPFEVSGSQCCESTKQNKVEEDADTADTGFTIITSSSSGSDSNNNFESKTTRTDILKTIELEMNKEEIVNGFHDTSEVKVAPPESVTLAGQEDLLSVTEPKQSASLTDSGVALSSSDPDELLSPRITDVFLSPTKTFARLSPEICLSPVETEVLLSMADQIFCPVDLEDRIKSPNLVLSPNDPEMYLSPDDTETCLSPVEIKGCLSPNGEEEDEEVCLNLTEANAHVRPVEKYILSTKEESQSLSFCEEQSLPEKGINRRVTISVKDGESLCFGSFEGDEGSRGTLTGTTITSRPTSQGSEKLGRPGGRSIIADKEEQLGFGGLYRKSVKDASGVASNSEGIPASNSGVVSDLAATFSGTAANSSGTVSSNAESAATAGEQGRFRGGSRDWMVYGGSLGHTRTSIPSTGSKESPSVATDSKSQPETGRFGSRGSGEWLVYGGSLRRKSSLDGSITLPSEGNKESPTVTTESATNPPETGRFGSRGNGEWMVYSGSLKHTCSVASNDSLARTGTEECLPTAMILATNPPERGRFGSRGSGEWRVYGGSTGRVSSLAGSDSMVKSESKESVSVATQLATSPPVAQGGGRFASGGSGEWRVYGGSIGRLSSAGSSERISATDSRVISPPSSYTGSGPRFSSAGSSGRIISNDGRVISPPSSYTSSGPRRSSAGSGGRLSLSSVVRRSNSVGSGGKLSSSGSGGRLSSSPSTHRISSSGRMGSTGSGEWKPVYSSASGRRSSAGSAGQSGGGRKSSSQRAPSPGGRMTVSGGSGGWLNSSGAGGNRISSAGSGSKLSGPGSNDKISSQTGGRISSSSRSGRTNSTGGRVISSSDRPIRSTGSGAGGTKERISVCKMAALTISAAGRERSQEKRKQTQRSQQQQQAAATSPLVQRWLTTGVGVTSADPDGLDDIMRL</sequence>
<evidence type="ECO:0000313" key="7">
    <source>
        <dbReference type="Proteomes" id="UP000314980"/>
    </source>
</evidence>
<dbReference type="Proteomes" id="UP000314980">
    <property type="component" value="Unassembled WGS sequence"/>
</dbReference>
<dbReference type="InterPro" id="IPR039008">
    <property type="entry name" value="IF_rod_dom"/>
</dbReference>
<dbReference type="SUPFAM" id="SSF64593">
    <property type="entry name" value="Intermediate filament protein, coiled coil region"/>
    <property type="match status" value="2"/>
</dbReference>
<dbReference type="SMART" id="SM01391">
    <property type="entry name" value="Filament"/>
    <property type="match status" value="1"/>
</dbReference>
<accession>A0A4W6F853</accession>
<keyword evidence="7" id="KW-1185">Reference proteome</keyword>
<feature type="compositionally biased region" description="Polar residues" evidence="4">
    <location>
        <begin position="1422"/>
        <end position="1445"/>
    </location>
</feature>
<feature type="region of interest" description="Disordered" evidence="4">
    <location>
        <begin position="1090"/>
        <end position="1122"/>
    </location>
</feature>
<dbReference type="Ensembl" id="ENSLCAT00010048039.1">
    <property type="protein sequence ID" value="ENSLCAP00010046907.1"/>
    <property type="gene ID" value="ENSLCAG00010021742.1"/>
</dbReference>
<dbReference type="GeneID" id="108891036"/>
<dbReference type="Proteomes" id="UP000694890">
    <property type="component" value="Linkage group LG11"/>
</dbReference>
<proteinExistence type="predicted"/>
<feature type="compositionally biased region" description="Low complexity" evidence="4">
    <location>
        <begin position="1687"/>
        <end position="1699"/>
    </location>
</feature>
<feature type="compositionally biased region" description="Low complexity" evidence="4">
    <location>
        <begin position="1544"/>
        <end position="1556"/>
    </location>
</feature>
<feature type="coiled-coil region" evidence="3">
    <location>
        <begin position="46"/>
        <end position="87"/>
    </location>
</feature>
<evidence type="ECO:0000256" key="2">
    <source>
        <dbReference type="ARBA" id="ARBA00023054"/>
    </source>
</evidence>
<feature type="region of interest" description="Disordered" evidence="4">
    <location>
        <begin position="1263"/>
        <end position="1300"/>
    </location>
</feature>
<feature type="coiled-coil region" evidence="3">
    <location>
        <begin position="323"/>
        <end position="357"/>
    </location>
</feature>
<dbReference type="InParanoid" id="A0A4W6F853"/>
<dbReference type="GeneTree" id="ENSGT00950000182969"/>
<dbReference type="KEGG" id="lcf:108891036"/>
<gene>
    <name evidence="6 8" type="primary">LOC108891036</name>
</gene>
<feature type="domain" description="IF rod" evidence="5">
    <location>
        <begin position="49"/>
        <end position="179"/>
    </location>
</feature>
<name>A0A4W6F853_LATCA</name>
<feature type="compositionally biased region" description="Polar residues" evidence="4">
    <location>
        <begin position="1264"/>
        <end position="1290"/>
    </location>
</feature>
<reference evidence="7" key="1">
    <citation type="submission" date="2015-09" db="EMBL/GenBank/DDBJ databases">
        <authorList>
            <person name="Sai Rama Sridatta P."/>
        </authorList>
    </citation>
    <scope>NUCLEOTIDE SEQUENCE [LARGE SCALE GENOMIC DNA]</scope>
</reference>
<feature type="compositionally biased region" description="Low complexity" evidence="4">
    <location>
        <begin position="1616"/>
        <end position="1638"/>
    </location>
</feature>
<dbReference type="STRING" id="8187.ENSLCAP00010046907"/>
<dbReference type="PANTHER" id="PTHR23239">
    <property type="entry name" value="INTERMEDIATE FILAMENT"/>
    <property type="match status" value="1"/>
</dbReference>
<dbReference type="RefSeq" id="XP_018543662.1">
    <property type="nucleotide sequence ID" value="XM_018688146.2"/>
</dbReference>
<feature type="compositionally biased region" description="Polar residues" evidence="4">
    <location>
        <begin position="1175"/>
        <end position="1188"/>
    </location>
</feature>
<dbReference type="PROSITE" id="PS51842">
    <property type="entry name" value="IF_ROD_2"/>
    <property type="match status" value="1"/>
</dbReference>
<keyword evidence="2 3" id="KW-0175">Coiled coil</keyword>
<dbReference type="Gene3D" id="1.20.5.170">
    <property type="match status" value="1"/>
</dbReference>